<keyword evidence="2" id="KW-1185">Reference proteome</keyword>
<name>A0A2K2AZY5_POPTR</name>
<sequence length="146" mass="16447">MREIVVDQSPYGVEAISMWPFCVPTSAVSALQVIQQSTSLDLGWEDNSPIIWEPIDFLRELSDINLRDFCTALHLLERYRTWKAFNISRNHGRLTNPASEPVIKSVRTKEEGRNNGEALLSPLQILATVSSEKARGSIQLSYAKIC</sequence>
<evidence type="ECO:0000313" key="1">
    <source>
        <dbReference type="EMBL" id="PNT43088.1"/>
    </source>
</evidence>
<dbReference type="EMBL" id="CM009292">
    <property type="protein sequence ID" value="PNT43088.1"/>
    <property type="molecule type" value="Genomic_DNA"/>
</dbReference>
<protein>
    <submittedName>
        <fullName evidence="1">Uncharacterized protein</fullName>
    </submittedName>
</protein>
<organism evidence="1 2">
    <name type="scientific">Populus trichocarpa</name>
    <name type="common">Western balsam poplar</name>
    <name type="synonym">Populus balsamifera subsp. trichocarpa</name>
    <dbReference type="NCBI Taxonomy" id="3694"/>
    <lineage>
        <taxon>Eukaryota</taxon>
        <taxon>Viridiplantae</taxon>
        <taxon>Streptophyta</taxon>
        <taxon>Embryophyta</taxon>
        <taxon>Tracheophyta</taxon>
        <taxon>Spermatophyta</taxon>
        <taxon>Magnoliopsida</taxon>
        <taxon>eudicotyledons</taxon>
        <taxon>Gunneridae</taxon>
        <taxon>Pentapetalae</taxon>
        <taxon>rosids</taxon>
        <taxon>fabids</taxon>
        <taxon>Malpighiales</taxon>
        <taxon>Salicaceae</taxon>
        <taxon>Saliceae</taxon>
        <taxon>Populus</taxon>
    </lineage>
</organism>
<dbReference type="AlphaFoldDB" id="A0A2K2AZY5"/>
<accession>A0A2K2AZY5</accession>
<reference evidence="1 2" key="1">
    <citation type="journal article" date="2006" name="Science">
        <title>The genome of black cottonwood, Populus trichocarpa (Torr. &amp; Gray).</title>
        <authorList>
            <person name="Tuskan G.A."/>
            <person name="Difazio S."/>
            <person name="Jansson S."/>
            <person name="Bohlmann J."/>
            <person name="Grigoriev I."/>
            <person name="Hellsten U."/>
            <person name="Putnam N."/>
            <person name="Ralph S."/>
            <person name="Rombauts S."/>
            <person name="Salamov A."/>
            <person name="Schein J."/>
            <person name="Sterck L."/>
            <person name="Aerts A."/>
            <person name="Bhalerao R.R."/>
            <person name="Bhalerao R.P."/>
            <person name="Blaudez D."/>
            <person name="Boerjan W."/>
            <person name="Brun A."/>
            <person name="Brunner A."/>
            <person name="Busov V."/>
            <person name="Campbell M."/>
            <person name="Carlson J."/>
            <person name="Chalot M."/>
            <person name="Chapman J."/>
            <person name="Chen G.L."/>
            <person name="Cooper D."/>
            <person name="Coutinho P.M."/>
            <person name="Couturier J."/>
            <person name="Covert S."/>
            <person name="Cronk Q."/>
            <person name="Cunningham R."/>
            <person name="Davis J."/>
            <person name="Degroeve S."/>
            <person name="Dejardin A."/>
            <person name="Depamphilis C."/>
            <person name="Detter J."/>
            <person name="Dirks B."/>
            <person name="Dubchak I."/>
            <person name="Duplessis S."/>
            <person name="Ehlting J."/>
            <person name="Ellis B."/>
            <person name="Gendler K."/>
            <person name="Goodstein D."/>
            <person name="Gribskov M."/>
            <person name="Grimwood J."/>
            <person name="Groover A."/>
            <person name="Gunter L."/>
            <person name="Hamberger B."/>
            <person name="Heinze B."/>
            <person name="Helariutta Y."/>
            <person name="Henrissat B."/>
            <person name="Holligan D."/>
            <person name="Holt R."/>
            <person name="Huang W."/>
            <person name="Islam-Faridi N."/>
            <person name="Jones S."/>
            <person name="Jones-Rhoades M."/>
            <person name="Jorgensen R."/>
            <person name="Joshi C."/>
            <person name="Kangasjarvi J."/>
            <person name="Karlsson J."/>
            <person name="Kelleher C."/>
            <person name="Kirkpatrick R."/>
            <person name="Kirst M."/>
            <person name="Kohler A."/>
            <person name="Kalluri U."/>
            <person name="Larimer F."/>
            <person name="Leebens-Mack J."/>
            <person name="Leple J.C."/>
            <person name="Locascio P."/>
            <person name="Lou Y."/>
            <person name="Lucas S."/>
            <person name="Martin F."/>
            <person name="Montanini B."/>
            <person name="Napoli C."/>
            <person name="Nelson D.R."/>
            <person name="Nelson C."/>
            <person name="Nieminen K."/>
            <person name="Nilsson O."/>
            <person name="Pereda V."/>
            <person name="Peter G."/>
            <person name="Philippe R."/>
            <person name="Pilate G."/>
            <person name="Poliakov A."/>
            <person name="Razumovskaya J."/>
            <person name="Richardson P."/>
            <person name="Rinaldi C."/>
            <person name="Ritland K."/>
            <person name="Rouze P."/>
            <person name="Ryaboy D."/>
            <person name="Schmutz J."/>
            <person name="Schrader J."/>
            <person name="Segerman B."/>
            <person name="Shin H."/>
            <person name="Siddiqui A."/>
            <person name="Sterky F."/>
            <person name="Terry A."/>
            <person name="Tsai C.J."/>
            <person name="Uberbacher E."/>
            <person name="Unneberg P."/>
            <person name="Vahala J."/>
            <person name="Wall K."/>
            <person name="Wessler S."/>
            <person name="Yang G."/>
            <person name="Yin T."/>
            <person name="Douglas C."/>
            <person name="Marra M."/>
            <person name="Sandberg G."/>
            <person name="Van de Peer Y."/>
            <person name="Rokhsar D."/>
        </authorList>
    </citation>
    <scope>NUCLEOTIDE SEQUENCE [LARGE SCALE GENOMIC DNA]</scope>
    <source>
        <strain evidence="2">cv. Nisqually</strain>
    </source>
</reference>
<proteinExistence type="predicted"/>
<gene>
    <name evidence="1" type="ORF">POPTR_003G013400</name>
</gene>
<evidence type="ECO:0000313" key="2">
    <source>
        <dbReference type="Proteomes" id="UP000006729"/>
    </source>
</evidence>
<dbReference type="Proteomes" id="UP000006729">
    <property type="component" value="Chromosome 3"/>
</dbReference>
<dbReference type="InParanoid" id="A0A2K2AZY5"/>